<dbReference type="Ensembl" id="ENSCSAVT00000002885.1">
    <property type="protein sequence ID" value="ENSCSAVP00000002841.1"/>
    <property type="gene ID" value="ENSCSAVG00000001697.1"/>
</dbReference>
<evidence type="ECO:0000313" key="2">
    <source>
        <dbReference type="Ensembl" id="ENSCSAVP00000002841.1"/>
    </source>
</evidence>
<dbReference type="HOGENOM" id="CLU_2909901_0_0_1"/>
<dbReference type="AlphaFoldDB" id="H2YBZ3"/>
<keyword evidence="3" id="KW-1185">Reference proteome</keyword>
<evidence type="ECO:0000256" key="1">
    <source>
        <dbReference type="SAM" id="MobiDB-lite"/>
    </source>
</evidence>
<dbReference type="Proteomes" id="UP000007875">
    <property type="component" value="Unassembled WGS sequence"/>
</dbReference>
<reference evidence="3" key="1">
    <citation type="submission" date="2003-08" db="EMBL/GenBank/DDBJ databases">
        <authorList>
            <person name="Birren B."/>
            <person name="Nusbaum C."/>
            <person name="Abebe A."/>
            <person name="Abouelleil A."/>
            <person name="Adekoya E."/>
            <person name="Ait-zahra M."/>
            <person name="Allen N."/>
            <person name="Allen T."/>
            <person name="An P."/>
            <person name="Anderson M."/>
            <person name="Anderson S."/>
            <person name="Arachchi H."/>
            <person name="Armbruster J."/>
            <person name="Bachantsang P."/>
            <person name="Baldwin J."/>
            <person name="Barry A."/>
            <person name="Bayul T."/>
            <person name="Blitshsteyn B."/>
            <person name="Bloom T."/>
            <person name="Blye J."/>
            <person name="Boguslavskiy L."/>
            <person name="Borowsky M."/>
            <person name="Boukhgalter B."/>
            <person name="Brunache A."/>
            <person name="Butler J."/>
            <person name="Calixte N."/>
            <person name="Calvo S."/>
            <person name="Camarata J."/>
            <person name="Campo K."/>
            <person name="Chang J."/>
            <person name="Cheshatsang Y."/>
            <person name="Citroen M."/>
            <person name="Collymore A."/>
            <person name="Considine T."/>
            <person name="Cook A."/>
            <person name="Cooke P."/>
            <person name="Corum B."/>
            <person name="Cuomo C."/>
            <person name="David R."/>
            <person name="Dawoe T."/>
            <person name="Degray S."/>
            <person name="Dodge S."/>
            <person name="Dooley K."/>
            <person name="Dorje P."/>
            <person name="Dorjee K."/>
            <person name="Dorris L."/>
            <person name="Duffey N."/>
            <person name="Dupes A."/>
            <person name="Elkins T."/>
            <person name="Engels R."/>
            <person name="Erickson J."/>
            <person name="Farina A."/>
            <person name="Faro S."/>
            <person name="Ferreira P."/>
            <person name="Fischer H."/>
            <person name="Fitzgerald M."/>
            <person name="Foley K."/>
            <person name="Gage D."/>
            <person name="Galagan J."/>
            <person name="Gearin G."/>
            <person name="Gnerre S."/>
            <person name="Gnirke A."/>
            <person name="Goyette A."/>
            <person name="Graham J."/>
            <person name="Grandbois E."/>
            <person name="Gyaltsen K."/>
            <person name="Hafez N."/>
            <person name="Hagopian D."/>
            <person name="Hagos B."/>
            <person name="Hall J."/>
            <person name="Hatcher B."/>
            <person name="Heller A."/>
            <person name="Higgins H."/>
            <person name="Honan T."/>
            <person name="Horn A."/>
            <person name="Houde N."/>
            <person name="Hughes L."/>
            <person name="Hulme W."/>
            <person name="Husby E."/>
            <person name="Iliev I."/>
            <person name="Jaffe D."/>
            <person name="Jones C."/>
            <person name="Kamal M."/>
            <person name="Kamat A."/>
            <person name="Kamvysselis M."/>
            <person name="Karlsson E."/>
            <person name="Kells C."/>
            <person name="Kieu A."/>
            <person name="Kisner P."/>
            <person name="Kodira C."/>
            <person name="Kulbokas E."/>
            <person name="Labutti K."/>
            <person name="Lama D."/>
            <person name="Landers T."/>
            <person name="Leger J."/>
            <person name="Levine S."/>
            <person name="Lewis D."/>
            <person name="Lewis T."/>
            <person name="Lindblad-toh K."/>
            <person name="Liu X."/>
            <person name="Lokyitsang T."/>
            <person name="Lokyitsang Y."/>
            <person name="Lucien O."/>
            <person name="Lui A."/>
            <person name="Ma L.J."/>
            <person name="Mabbitt R."/>
            <person name="Macdonald J."/>
            <person name="Maclean C."/>
            <person name="Major J."/>
            <person name="Manning J."/>
            <person name="Marabella R."/>
            <person name="Maru K."/>
            <person name="Matthews C."/>
            <person name="Mauceli E."/>
            <person name="Mccarthy M."/>
            <person name="Mcdonough S."/>
            <person name="Mcghee T."/>
            <person name="Meldrim J."/>
            <person name="Meneus L."/>
            <person name="Mesirov J."/>
            <person name="Mihalev A."/>
            <person name="Mihova T."/>
            <person name="Mikkelsen T."/>
            <person name="Mlenga V."/>
            <person name="Moru K."/>
            <person name="Mozes J."/>
            <person name="Mulrain L."/>
            <person name="Munson G."/>
            <person name="Naylor J."/>
            <person name="Newes C."/>
            <person name="Nguyen C."/>
            <person name="Nguyen N."/>
            <person name="Nguyen T."/>
            <person name="Nicol R."/>
            <person name="Nielsen C."/>
            <person name="Nizzari M."/>
            <person name="Norbu C."/>
            <person name="Norbu N."/>
            <person name="O'donnell P."/>
            <person name="Okoawo O."/>
            <person name="O'leary S."/>
            <person name="Omotosho B."/>
            <person name="O'neill K."/>
            <person name="Osman S."/>
            <person name="Parker S."/>
            <person name="Perrin D."/>
            <person name="Phunkhang P."/>
            <person name="Piqani B."/>
            <person name="Purcell S."/>
            <person name="Rachupka T."/>
            <person name="Ramasamy U."/>
            <person name="Rameau R."/>
            <person name="Ray V."/>
            <person name="Raymond C."/>
            <person name="Retta R."/>
            <person name="Richardson S."/>
            <person name="Rise C."/>
            <person name="Rodriguez J."/>
            <person name="Rogers J."/>
            <person name="Rogov P."/>
            <person name="Rutman M."/>
            <person name="Schupbach R."/>
            <person name="Seaman C."/>
            <person name="Settipalli S."/>
            <person name="Sharpe T."/>
            <person name="Sheridan J."/>
            <person name="Sherpa N."/>
            <person name="Shi J."/>
            <person name="Smirnov S."/>
            <person name="Smith C."/>
            <person name="Sougnez C."/>
            <person name="Spencer B."/>
            <person name="Stalker J."/>
            <person name="Stange-thomann N."/>
            <person name="Stavropoulos S."/>
            <person name="Stetson K."/>
            <person name="Stone C."/>
            <person name="Stone S."/>
            <person name="Stubbs M."/>
            <person name="Talamas J."/>
            <person name="Tchuinga P."/>
            <person name="Tenzing P."/>
            <person name="Tesfaye S."/>
            <person name="Theodore J."/>
            <person name="Thoulutsang Y."/>
            <person name="Topham K."/>
            <person name="Towey S."/>
            <person name="Tsamla T."/>
            <person name="Tsomo N."/>
            <person name="Vallee D."/>
            <person name="Vassiliev H."/>
            <person name="Venkataraman V."/>
            <person name="Vinson J."/>
            <person name="Vo A."/>
            <person name="Wade C."/>
            <person name="Wang S."/>
            <person name="Wangchuk T."/>
            <person name="Wangdi T."/>
            <person name="Whittaker C."/>
            <person name="Wilkinson J."/>
            <person name="Wu Y."/>
            <person name="Wyman D."/>
            <person name="Yadav S."/>
            <person name="Yang S."/>
            <person name="Yang X."/>
            <person name="Yeager S."/>
            <person name="Yee E."/>
            <person name="Young G."/>
            <person name="Zainoun J."/>
            <person name="Zembeck L."/>
            <person name="Zimmer A."/>
            <person name="Zody M."/>
            <person name="Lander E."/>
        </authorList>
    </citation>
    <scope>NUCLEOTIDE SEQUENCE [LARGE SCALE GENOMIC DNA]</scope>
</reference>
<proteinExistence type="predicted"/>
<evidence type="ECO:0000313" key="3">
    <source>
        <dbReference type="Proteomes" id="UP000007875"/>
    </source>
</evidence>
<dbReference type="GeneTree" id="ENSGT00530000067553"/>
<accession>H2YBZ3</accession>
<feature type="region of interest" description="Disordered" evidence="1">
    <location>
        <begin position="39"/>
        <end position="62"/>
    </location>
</feature>
<dbReference type="InParanoid" id="H2YBZ3"/>
<feature type="region of interest" description="Disordered" evidence="1">
    <location>
        <begin position="1"/>
        <end position="23"/>
    </location>
</feature>
<reference evidence="2" key="3">
    <citation type="submission" date="2025-09" db="UniProtKB">
        <authorList>
            <consortium name="Ensembl"/>
        </authorList>
    </citation>
    <scope>IDENTIFICATION</scope>
</reference>
<protein>
    <submittedName>
        <fullName evidence="2">Uncharacterized protein</fullName>
    </submittedName>
</protein>
<reference evidence="2" key="2">
    <citation type="submission" date="2025-08" db="UniProtKB">
        <authorList>
            <consortium name="Ensembl"/>
        </authorList>
    </citation>
    <scope>IDENTIFICATION</scope>
</reference>
<organism evidence="2 3">
    <name type="scientific">Ciona savignyi</name>
    <name type="common">Pacific transparent sea squirt</name>
    <dbReference type="NCBI Taxonomy" id="51511"/>
    <lineage>
        <taxon>Eukaryota</taxon>
        <taxon>Metazoa</taxon>
        <taxon>Chordata</taxon>
        <taxon>Tunicata</taxon>
        <taxon>Ascidiacea</taxon>
        <taxon>Phlebobranchia</taxon>
        <taxon>Cionidae</taxon>
        <taxon>Ciona</taxon>
    </lineage>
</organism>
<name>H2YBZ3_CIOSA</name>
<sequence>MLAKLKRSKSEMTKEPAPLRGMPLLKQMRSSQRTEALWPKLETGNGHPALSEFDRTGIRCDA</sequence>
<feature type="compositionally biased region" description="Basic and acidic residues" evidence="1">
    <location>
        <begin position="52"/>
        <end position="62"/>
    </location>
</feature>